<dbReference type="SUPFAM" id="SSF51735">
    <property type="entry name" value="NAD(P)-binding Rossmann-fold domains"/>
    <property type="match status" value="1"/>
</dbReference>
<dbReference type="InterPro" id="IPR050259">
    <property type="entry name" value="SDR"/>
</dbReference>
<protein>
    <submittedName>
        <fullName evidence="4">3-hydroxybutyrate dehydrogenase</fullName>
        <ecNumber evidence="4">1.1.1.30</ecNumber>
    </submittedName>
</protein>
<keyword evidence="2 4" id="KW-0560">Oxidoreductase</keyword>
<sequence length="251" mass="26637">MTNERTVIVTGAAQGIGYAIAESFINNGDFVAIFDLNEAAAISAAEKLGNAKGYKVNVADEPNVQAAVQQVIAERGTVDVLVNNAGLQFISPVEDFPVEKWDLVNDVILKGTFLLTKHALPAMQKQKKGRIINISSAHGRIPDAYKSAYCAAKFGQVGFTKVTALENALKGITCNTIMPGPVRTELIEKQLPILAEQDGTTVEEALNHHILGKQWIKRLLEPSEIGATAVFLASDGAAAITGEEIGVAGGI</sequence>
<organism evidence="4 5">
    <name type="scientific">Peribacillus simplex</name>
    <dbReference type="NCBI Taxonomy" id="1478"/>
    <lineage>
        <taxon>Bacteria</taxon>
        <taxon>Bacillati</taxon>
        <taxon>Bacillota</taxon>
        <taxon>Bacilli</taxon>
        <taxon>Bacillales</taxon>
        <taxon>Bacillaceae</taxon>
        <taxon>Peribacillus</taxon>
    </lineage>
</organism>
<gene>
    <name evidence="4" type="ORF">AS888_04565</name>
</gene>
<evidence type="ECO:0000256" key="2">
    <source>
        <dbReference type="ARBA" id="ARBA00023002"/>
    </source>
</evidence>
<dbReference type="InterPro" id="IPR036291">
    <property type="entry name" value="NAD(P)-bd_dom_sf"/>
</dbReference>
<dbReference type="EC" id="1.1.1.30" evidence="4"/>
<keyword evidence="5" id="KW-1185">Reference proteome</keyword>
<dbReference type="PANTHER" id="PTHR42879:SF2">
    <property type="entry name" value="3-OXOACYL-[ACYL-CARRIER-PROTEIN] REDUCTASE FABG"/>
    <property type="match status" value="1"/>
</dbReference>
<dbReference type="AlphaFoldDB" id="A0A125QSH9"/>
<dbReference type="NCBIfam" id="NF009093">
    <property type="entry name" value="PRK12429.1"/>
    <property type="match status" value="1"/>
</dbReference>
<dbReference type="Proteomes" id="UP000064189">
    <property type="component" value="Unassembled WGS sequence"/>
</dbReference>
<evidence type="ECO:0000313" key="4">
    <source>
        <dbReference type="EMBL" id="KWW21780.1"/>
    </source>
</evidence>
<proteinExistence type="inferred from homology"/>
<dbReference type="PRINTS" id="PR00081">
    <property type="entry name" value="GDHRDH"/>
</dbReference>
<reference evidence="4 5" key="1">
    <citation type="submission" date="2015-11" db="EMBL/GenBank/DDBJ databases">
        <title>Genome Sequence of Bacillus simplex strain VanAntwerpen2.</title>
        <authorList>
            <person name="Couger M.B."/>
        </authorList>
    </citation>
    <scope>NUCLEOTIDE SEQUENCE [LARGE SCALE GENOMIC DNA]</scope>
    <source>
        <strain evidence="4 5">VanAntwerpen02</strain>
    </source>
</reference>
<dbReference type="PRINTS" id="PR00080">
    <property type="entry name" value="SDRFAMILY"/>
</dbReference>
<evidence type="ECO:0000256" key="1">
    <source>
        <dbReference type="ARBA" id="ARBA00006484"/>
    </source>
</evidence>
<evidence type="ECO:0000313" key="5">
    <source>
        <dbReference type="Proteomes" id="UP000064189"/>
    </source>
</evidence>
<comment type="similarity">
    <text evidence="1 3">Belongs to the short-chain dehydrogenases/reductases (SDR) family.</text>
</comment>
<comment type="caution">
    <text evidence="4">The sequence shown here is derived from an EMBL/GenBank/DDBJ whole genome shotgun (WGS) entry which is preliminary data.</text>
</comment>
<dbReference type="GO" id="GO:0003858">
    <property type="term" value="F:3-hydroxybutyrate dehydrogenase activity"/>
    <property type="evidence" value="ECO:0007669"/>
    <property type="project" value="UniProtKB-EC"/>
</dbReference>
<dbReference type="FunFam" id="3.40.50.720:FF:000084">
    <property type="entry name" value="Short-chain dehydrogenase reductase"/>
    <property type="match status" value="1"/>
</dbReference>
<dbReference type="EMBL" id="LNNH01000010">
    <property type="protein sequence ID" value="KWW21780.1"/>
    <property type="molecule type" value="Genomic_DNA"/>
</dbReference>
<dbReference type="InterPro" id="IPR002347">
    <property type="entry name" value="SDR_fam"/>
</dbReference>
<evidence type="ECO:0000256" key="3">
    <source>
        <dbReference type="RuleBase" id="RU000363"/>
    </source>
</evidence>
<dbReference type="Pfam" id="PF00106">
    <property type="entry name" value="adh_short"/>
    <property type="match status" value="1"/>
</dbReference>
<dbReference type="Gene3D" id="3.40.50.720">
    <property type="entry name" value="NAD(P)-binding Rossmann-like Domain"/>
    <property type="match status" value="1"/>
</dbReference>
<dbReference type="PANTHER" id="PTHR42879">
    <property type="entry name" value="3-OXOACYL-(ACYL-CARRIER-PROTEIN) REDUCTASE"/>
    <property type="match status" value="1"/>
</dbReference>
<name>A0A125QSH9_9BACI</name>
<accession>A0A125QSH9</accession>
<dbReference type="RefSeq" id="WP_185113016.1">
    <property type="nucleotide sequence ID" value="NZ_LNNH01000010.1"/>
</dbReference>
<dbReference type="GO" id="GO:0008206">
    <property type="term" value="P:bile acid metabolic process"/>
    <property type="evidence" value="ECO:0007669"/>
    <property type="project" value="UniProtKB-ARBA"/>
</dbReference>